<dbReference type="GO" id="GO:0006351">
    <property type="term" value="P:DNA-templated transcription"/>
    <property type="evidence" value="ECO:0007669"/>
    <property type="project" value="UniProtKB-UniRule"/>
</dbReference>
<dbReference type="Gene3D" id="2.40.50.100">
    <property type="match status" value="1"/>
</dbReference>
<feature type="binding site" evidence="7">
    <location>
        <position position="69"/>
    </location>
    <ligand>
        <name>Zn(2+)</name>
        <dbReference type="ChEBI" id="CHEBI:29105"/>
        <label>1</label>
    </ligand>
</feature>
<evidence type="ECO:0000313" key="11">
    <source>
        <dbReference type="Proteomes" id="UP000231333"/>
    </source>
</evidence>
<dbReference type="SUPFAM" id="SSF64484">
    <property type="entry name" value="beta and beta-prime subunits of DNA dependent RNA-polymerase"/>
    <property type="match status" value="1"/>
</dbReference>
<dbReference type="Pfam" id="PF00623">
    <property type="entry name" value="RNA_pol_Rpb1_2"/>
    <property type="match status" value="2"/>
</dbReference>
<comment type="cofactor">
    <cofactor evidence="7">
        <name>Zn(2+)</name>
        <dbReference type="ChEBI" id="CHEBI:29105"/>
    </cofactor>
    <text evidence="7">Binds 2 Zn(2+) ions per subunit.</text>
</comment>
<feature type="binding site" evidence="7">
    <location>
        <position position="917"/>
    </location>
    <ligand>
        <name>Zn(2+)</name>
        <dbReference type="ChEBI" id="CHEBI:29105"/>
        <label>2</label>
    </ligand>
</feature>
<dbReference type="AlphaFoldDB" id="A0A2H0QUI5"/>
<dbReference type="Proteomes" id="UP000231333">
    <property type="component" value="Unassembled WGS sequence"/>
</dbReference>
<keyword evidence="7" id="KW-0460">Magnesium</keyword>
<dbReference type="GO" id="GO:0000287">
    <property type="term" value="F:magnesium ion binding"/>
    <property type="evidence" value="ECO:0007669"/>
    <property type="project" value="UniProtKB-UniRule"/>
</dbReference>
<dbReference type="Pfam" id="PF04998">
    <property type="entry name" value="RNA_pol_Rpb1_5"/>
    <property type="match status" value="1"/>
</dbReference>
<feature type="binding site" evidence="7">
    <location>
        <position position="84"/>
    </location>
    <ligand>
        <name>Zn(2+)</name>
        <dbReference type="ChEBI" id="CHEBI:29105"/>
        <label>1</label>
    </ligand>
</feature>
<dbReference type="InterPro" id="IPR044893">
    <property type="entry name" value="RNA_pol_Rpb1_clamp_domain"/>
</dbReference>
<dbReference type="EMBL" id="PCXL01000013">
    <property type="protein sequence ID" value="PIR37943.1"/>
    <property type="molecule type" value="Genomic_DNA"/>
</dbReference>
<organism evidence="10 11">
    <name type="scientific">Candidatus Zambryskibacteria bacterium CG10_big_fil_rev_8_21_14_0_10_42_12</name>
    <dbReference type="NCBI Taxonomy" id="1975115"/>
    <lineage>
        <taxon>Bacteria</taxon>
        <taxon>Candidatus Zambryskiibacteriota</taxon>
    </lineage>
</organism>
<evidence type="ECO:0000256" key="6">
    <source>
        <dbReference type="ARBA" id="ARBA00048552"/>
    </source>
</evidence>
<dbReference type="Gene3D" id="1.10.150.390">
    <property type="match status" value="1"/>
</dbReference>
<comment type="caution">
    <text evidence="10">The sequence shown here is derived from an EMBL/GenBank/DDBJ whole genome shotgun (WGS) entry which is preliminary data.</text>
</comment>
<dbReference type="SMART" id="SM00663">
    <property type="entry name" value="RPOLA_N"/>
    <property type="match status" value="1"/>
</dbReference>
<feature type="binding site" evidence="7">
    <location>
        <position position="87"/>
    </location>
    <ligand>
        <name>Zn(2+)</name>
        <dbReference type="ChEBI" id="CHEBI:29105"/>
        <label>1</label>
    </ligand>
</feature>
<comment type="cofactor">
    <cofactor evidence="7">
        <name>Mg(2+)</name>
        <dbReference type="ChEBI" id="CHEBI:18420"/>
    </cofactor>
    <text evidence="7">Binds 1 Mg(2+) ion per subunit.</text>
</comment>
<dbReference type="CDD" id="cd01609">
    <property type="entry name" value="RNAP_beta'_N"/>
    <property type="match status" value="1"/>
</dbReference>
<evidence type="ECO:0000256" key="3">
    <source>
        <dbReference type="ARBA" id="ARBA00022695"/>
    </source>
</evidence>
<feature type="domain" description="RNA polymerase N-terminal" evidence="9">
    <location>
        <begin position="274"/>
        <end position="559"/>
    </location>
</feature>
<dbReference type="Gene3D" id="2.40.40.20">
    <property type="match status" value="1"/>
</dbReference>
<feature type="binding site" evidence="7">
    <location>
        <position position="920"/>
    </location>
    <ligand>
        <name>Zn(2+)</name>
        <dbReference type="ChEBI" id="CHEBI:29105"/>
        <label>2</label>
    </ligand>
</feature>
<evidence type="ECO:0000256" key="5">
    <source>
        <dbReference type="ARBA" id="ARBA00023163"/>
    </source>
</evidence>
<dbReference type="Gene3D" id="1.10.1790.20">
    <property type="match status" value="1"/>
</dbReference>
<dbReference type="InterPro" id="IPR007066">
    <property type="entry name" value="RNA_pol_Rpb1_3"/>
</dbReference>
<dbReference type="InterPro" id="IPR045867">
    <property type="entry name" value="DNA-dir_RpoC_beta_prime"/>
</dbReference>
<comment type="function">
    <text evidence="7 8">DNA-dependent RNA polymerase catalyzes the transcription of DNA into RNA using the four ribonucleoside triphosphates as substrates.</text>
</comment>
<keyword evidence="5 7" id="KW-0804">Transcription</keyword>
<evidence type="ECO:0000256" key="1">
    <source>
        <dbReference type="ARBA" id="ARBA00022478"/>
    </source>
</evidence>
<evidence type="ECO:0000256" key="8">
    <source>
        <dbReference type="RuleBase" id="RU004279"/>
    </source>
</evidence>
<accession>A0A2H0QUI5</accession>
<dbReference type="NCBIfam" id="TIGR02386">
    <property type="entry name" value="rpoC_TIGR"/>
    <property type="match status" value="1"/>
</dbReference>
<evidence type="ECO:0000256" key="7">
    <source>
        <dbReference type="HAMAP-Rule" id="MF_01322"/>
    </source>
</evidence>
<dbReference type="InterPro" id="IPR000722">
    <property type="entry name" value="RNA_pol_asu"/>
</dbReference>
<proteinExistence type="inferred from homology"/>
<dbReference type="GO" id="GO:0000428">
    <property type="term" value="C:DNA-directed RNA polymerase complex"/>
    <property type="evidence" value="ECO:0007669"/>
    <property type="project" value="UniProtKB-KW"/>
</dbReference>
<evidence type="ECO:0000256" key="4">
    <source>
        <dbReference type="ARBA" id="ARBA00022723"/>
    </source>
</evidence>
<dbReference type="EC" id="2.7.7.6" evidence="7"/>
<dbReference type="Pfam" id="PF04997">
    <property type="entry name" value="RNA_pol_Rpb1_1"/>
    <property type="match status" value="1"/>
</dbReference>
<dbReference type="Gene3D" id="1.10.40.90">
    <property type="match status" value="1"/>
</dbReference>
<evidence type="ECO:0000313" key="10">
    <source>
        <dbReference type="EMBL" id="PIR37943.1"/>
    </source>
</evidence>
<sequence>METIQTRKPKSDAQDFDFITIKLASPERILEWSHGEVTKPETINYRTQRSEKNGLFDEKIFGPDKDFECYCGKYRGIRYKGIVCEKCGVEITRSIVRRERMGHIELSSPVAHIWFLKGIPSRVALITGIPAQDIERVVYFAGYLVTHVVEDERKRVLRDLDSEFKSKVGSLSDEKAKEGLKEMLLTAKREIEGIRKGQVLDEVQYHHYSVRYGTMFETEIGAEAIYKLLREIDLKALLTQLEADSEKAGAAETVKIEKRLSLIRAMIKASVKPEWMFLTRIPVIPAALRPMVPLDGGRFATSDVNDLYRRVINRNNRLKKLIDIHAPDVILRNEKRILQEAVDALIDNNMRSGSQAPAAQAQGGKRALKSLSDNLKSKRGLFRQNLLGKRVDYSGRSVIVVGPTLGLDQCGLPKHMALELFRPFVIEKLLSREYAFNIRGANRLIDDGIGEVWAILEEVIKDKRVLLNRAPTLHRLGIQAFRPVLIEGNAIRVHPLVCTAFNADFDGDQMAVHVPLSREAQMEANEIMASEKNILKPGNGDPTVTNKMLDIVLGCYWVTKEIAGSKGEGMAFPNPNSAITAYDFEAVDLRAKIKVLPTDTAKYAEFNGKIFETTVGKLLFNSILPKDFPYVNSTVDRKFMNVIADKLVVTYGIERLPAILDKIKDFGFKHATKSGITWGIDDVVIPEGKADVVQKAKDRSREIDEQYNMGLISEGERRRMKVEVWHGAKAAIEKLMPETFDVTDSVYDMVHSGARGSWSQITQMAGMKGLITNTKGETIEFPVISSSKEGFSPVEYFIATHGSRKGLADTALNTAKAGYLTRKLFVVGQDVMIAEADCKTKHGVAIGRKNALGMDTSIGKSIEGRYLAEDAKTASGDTLFAKGTLLTRDDAMKIEASDIEQVIVRSPMTCESLRGICIKCYGHDLGTKREIEIGEAVGTVAAQAIGEPGTQLSMNTKHAGGTAQIGGDIVQGLPRVEEIFENRKPKNPAVVSHVNGTVTSVEQVGKEKKIVITPDIEHKSKTKDSIEYVASHYRTVLVKAGDTIKRGQLLTDGSADISELFKYAGRAVAQDYIIQEISKPYELQGSPVSRKHIEVIIKQMFSRMKVKDPGDTGFTVGDIAENFSLEEANAVARESGKEVAKAEPVLMGITETSLSRKSFLSAASFQYTTRVLIQSAVRGNRDDLFGLMENVIIGRLIPVGTGFKGSRKYNIIKNLQVDIEAERDARRAAEALEDVVRNEV</sequence>
<comment type="catalytic activity">
    <reaction evidence="6 7 8">
        <text>RNA(n) + a ribonucleoside 5'-triphosphate = RNA(n+1) + diphosphate</text>
        <dbReference type="Rhea" id="RHEA:21248"/>
        <dbReference type="Rhea" id="RHEA-COMP:14527"/>
        <dbReference type="Rhea" id="RHEA-COMP:17342"/>
        <dbReference type="ChEBI" id="CHEBI:33019"/>
        <dbReference type="ChEBI" id="CHEBI:61557"/>
        <dbReference type="ChEBI" id="CHEBI:140395"/>
        <dbReference type="EC" id="2.7.7.6"/>
    </reaction>
</comment>
<keyword evidence="4 7" id="KW-0479">Metal-binding</keyword>
<feature type="binding site" evidence="7">
    <location>
        <position position="71"/>
    </location>
    <ligand>
        <name>Zn(2+)</name>
        <dbReference type="ChEBI" id="CHEBI:29105"/>
        <label>1</label>
    </ligand>
</feature>
<feature type="binding site" evidence="7">
    <location>
        <position position="506"/>
    </location>
    <ligand>
        <name>Mg(2+)</name>
        <dbReference type="ChEBI" id="CHEBI:18420"/>
    </ligand>
</feature>
<dbReference type="InterPro" id="IPR012754">
    <property type="entry name" value="DNA-dir_RpoC_beta_prime_bact"/>
</dbReference>
<evidence type="ECO:0000259" key="9">
    <source>
        <dbReference type="SMART" id="SM00663"/>
    </source>
</evidence>
<reference evidence="10 11" key="1">
    <citation type="submission" date="2017-09" db="EMBL/GenBank/DDBJ databases">
        <title>Depth-based differentiation of microbial function through sediment-hosted aquifers and enrichment of novel symbionts in the deep terrestrial subsurface.</title>
        <authorList>
            <person name="Probst A.J."/>
            <person name="Ladd B."/>
            <person name="Jarett J.K."/>
            <person name="Geller-Mcgrath D.E."/>
            <person name="Sieber C.M."/>
            <person name="Emerson J.B."/>
            <person name="Anantharaman K."/>
            <person name="Thomas B.C."/>
            <person name="Malmstrom R."/>
            <person name="Stieglmeier M."/>
            <person name="Klingl A."/>
            <person name="Woyke T."/>
            <person name="Ryan C.M."/>
            <person name="Banfield J.F."/>
        </authorList>
    </citation>
    <scope>NUCLEOTIDE SEQUENCE [LARGE SCALE GENOMIC DNA]</scope>
    <source>
        <strain evidence="10">CG10_big_fil_rev_8_21_14_0_10_42_12</strain>
    </source>
</reference>
<feature type="binding site" evidence="7">
    <location>
        <position position="504"/>
    </location>
    <ligand>
        <name>Mg(2+)</name>
        <dbReference type="ChEBI" id="CHEBI:18420"/>
    </ligand>
</feature>
<keyword evidence="3 7" id="KW-0548">Nucleotidyltransferase</keyword>
<dbReference type="InterPro" id="IPR007080">
    <property type="entry name" value="RNA_pol_Rpb1_1"/>
</dbReference>
<dbReference type="Gene3D" id="1.10.132.30">
    <property type="match status" value="1"/>
</dbReference>
<feature type="binding site" evidence="7">
    <location>
        <position position="910"/>
    </location>
    <ligand>
        <name>Zn(2+)</name>
        <dbReference type="ChEBI" id="CHEBI:29105"/>
        <label>2</label>
    </ligand>
</feature>
<dbReference type="Gene3D" id="4.10.860.120">
    <property type="entry name" value="RNA polymerase II, clamp domain"/>
    <property type="match status" value="1"/>
</dbReference>
<feature type="binding site" evidence="7">
    <location>
        <position position="508"/>
    </location>
    <ligand>
        <name>Mg(2+)</name>
        <dbReference type="ChEBI" id="CHEBI:18420"/>
    </ligand>
</feature>
<comment type="similarity">
    <text evidence="7 8">Belongs to the RNA polymerase beta' chain family.</text>
</comment>
<feature type="binding site" evidence="7">
    <location>
        <position position="838"/>
    </location>
    <ligand>
        <name>Zn(2+)</name>
        <dbReference type="ChEBI" id="CHEBI:29105"/>
        <label>2</label>
    </ligand>
</feature>
<keyword evidence="7" id="KW-0862">Zinc</keyword>
<dbReference type="CDD" id="cd02655">
    <property type="entry name" value="RNAP_beta'_C"/>
    <property type="match status" value="1"/>
</dbReference>
<name>A0A2H0QUI5_9BACT</name>
<dbReference type="GO" id="GO:0008270">
    <property type="term" value="F:zinc ion binding"/>
    <property type="evidence" value="ECO:0007669"/>
    <property type="project" value="UniProtKB-UniRule"/>
</dbReference>
<gene>
    <name evidence="7 10" type="primary">rpoC</name>
    <name evidence="10" type="ORF">COV34_02540</name>
</gene>
<dbReference type="InterPro" id="IPR006592">
    <property type="entry name" value="RNA_pol_N"/>
</dbReference>
<comment type="subunit">
    <text evidence="7">The RNAP catalytic core consists of 2 alpha, 1 beta, 1 beta' and 1 omega subunit. When a sigma factor is associated with the core the holoenzyme is formed, which can initiate transcription.</text>
</comment>
<dbReference type="HAMAP" id="MF_01322">
    <property type="entry name" value="RNApol_bact_RpoC"/>
    <property type="match status" value="1"/>
</dbReference>
<dbReference type="GO" id="GO:0003677">
    <property type="term" value="F:DNA binding"/>
    <property type="evidence" value="ECO:0007669"/>
    <property type="project" value="UniProtKB-UniRule"/>
</dbReference>
<dbReference type="InterPro" id="IPR038120">
    <property type="entry name" value="Rpb1_funnel_sf"/>
</dbReference>
<keyword evidence="1 7" id="KW-0240">DNA-directed RNA polymerase</keyword>
<dbReference type="Gene3D" id="1.10.274.100">
    <property type="entry name" value="RNA polymerase Rpb1, domain 3"/>
    <property type="match status" value="2"/>
</dbReference>
<evidence type="ECO:0000256" key="2">
    <source>
        <dbReference type="ARBA" id="ARBA00022679"/>
    </source>
</evidence>
<dbReference type="InterPro" id="IPR042102">
    <property type="entry name" value="RNA_pol_Rpb1_3_sf"/>
</dbReference>
<keyword evidence="2 7" id="KW-0808">Transferase</keyword>
<dbReference type="Pfam" id="PF04983">
    <property type="entry name" value="RNA_pol_Rpb1_3"/>
    <property type="match status" value="1"/>
</dbReference>
<dbReference type="PANTHER" id="PTHR19376:SF54">
    <property type="entry name" value="DNA-DIRECTED RNA POLYMERASE SUBUNIT BETA"/>
    <property type="match status" value="1"/>
</dbReference>
<protein>
    <recommendedName>
        <fullName evidence="7">DNA-directed RNA polymerase subunit beta'</fullName>
        <shortName evidence="7">RNAP subunit beta'</shortName>
        <ecNumber evidence="7">2.7.7.6</ecNumber>
    </recommendedName>
    <alternativeName>
        <fullName evidence="7">RNA polymerase subunit beta'</fullName>
    </alternativeName>
    <alternativeName>
        <fullName evidence="7">Transcriptase subunit beta'</fullName>
    </alternativeName>
</protein>
<dbReference type="InterPro" id="IPR007081">
    <property type="entry name" value="RNA_pol_Rpb1_5"/>
</dbReference>
<dbReference type="GO" id="GO:0003899">
    <property type="term" value="F:DNA-directed RNA polymerase activity"/>
    <property type="evidence" value="ECO:0007669"/>
    <property type="project" value="UniProtKB-UniRule"/>
</dbReference>
<dbReference type="PANTHER" id="PTHR19376">
    <property type="entry name" value="DNA-DIRECTED RNA POLYMERASE"/>
    <property type="match status" value="1"/>
</dbReference>